<evidence type="ECO:0000313" key="1">
    <source>
        <dbReference type="EMBL" id="MCV7228271.1"/>
    </source>
</evidence>
<dbReference type="InterPro" id="IPR016750">
    <property type="entry name" value="Aceto_COase_bsu/gsu"/>
</dbReference>
<name>A0ABT3CGA5_9MYCO</name>
<dbReference type="Pfam" id="PF08882">
    <property type="entry name" value="Acetone_carb_G"/>
    <property type="match status" value="1"/>
</dbReference>
<dbReference type="RefSeq" id="WP_264069384.1">
    <property type="nucleotide sequence ID" value="NZ_JACKTY010000032.1"/>
</dbReference>
<proteinExistence type="predicted"/>
<comment type="caution">
    <text evidence="1">The sequence shown here is derived from an EMBL/GenBank/DDBJ whole genome shotgun (WGS) entry which is preliminary data.</text>
</comment>
<organism evidence="1 2">
    <name type="scientific">Mycolicibacterium komossense</name>
    <dbReference type="NCBI Taxonomy" id="1779"/>
    <lineage>
        <taxon>Bacteria</taxon>
        <taxon>Bacillati</taxon>
        <taxon>Actinomycetota</taxon>
        <taxon>Actinomycetes</taxon>
        <taxon>Mycobacteriales</taxon>
        <taxon>Mycobacteriaceae</taxon>
        <taxon>Mycolicibacterium</taxon>
    </lineage>
</organism>
<reference evidence="1 2" key="1">
    <citation type="journal article" date="2022" name="BMC Genomics">
        <title>Comparative genome analysis of mycobacteria focusing on tRNA and non-coding RNA.</title>
        <authorList>
            <person name="Behra P.R.K."/>
            <person name="Pettersson B.M.F."/>
            <person name="Ramesh M."/>
            <person name="Das S."/>
            <person name="Dasgupta S."/>
            <person name="Kirsebom L.A."/>
        </authorList>
    </citation>
    <scope>NUCLEOTIDE SEQUENCE [LARGE SCALE GENOMIC DNA]</scope>
    <source>
        <strain evidence="1 2">DSM 44078</strain>
    </source>
</reference>
<evidence type="ECO:0000313" key="2">
    <source>
        <dbReference type="Proteomes" id="UP001526201"/>
    </source>
</evidence>
<sequence>MRVPMTEYLLIDLDTERWVCRVCERDLGDAGGNYKPGTLVYDRDPREIHQPIIDPERYEFTFSPDPTYCRILEFYCPGCATQLETEYVPPGHPPTVDMVFDLEALRKQWQQRGLDAEAVFNYGPGADAQKYTAALKATGHIR</sequence>
<keyword evidence="2" id="KW-1185">Reference proteome</keyword>
<gene>
    <name evidence="1" type="ORF">H7J73_19860</name>
</gene>
<accession>A0ABT3CGA5</accession>
<dbReference type="Proteomes" id="UP001526201">
    <property type="component" value="Unassembled WGS sequence"/>
</dbReference>
<protein>
    <submittedName>
        <fullName evidence="1">Acetone carboxylase subunit gamma</fullName>
    </submittedName>
</protein>
<dbReference type="EMBL" id="JACKTY010000032">
    <property type="protein sequence ID" value="MCV7228271.1"/>
    <property type="molecule type" value="Genomic_DNA"/>
</dbReference>